<keyword evidence="4 5" id="KW-0472">Membrane</keyword>
<feature type="transmembrane region" description="Helical" evidence="5">
    <location>
        <begin position="108"/>
        <end position="131"/>
    </location>
</feature>
<dbReference type="EMBL" id="FOJA01000001">
    <property type="protein sequence ID" value="SEW07638.1"/>
    <property type="molecule type" value="Genomic_DNA"/>
</dbReference>
<feature type="domain" description="Yip1" evidence="6">
    <location>
        <begin position="10"/>
        <end position="203"/>
    </location>
</feature>
<dbReference type="GO" id="GO:0016020">
    <property type="term" value="C:membrane"/>
    <property type="evidence" value="ECO:0007669"/>
    <property type="project" value="UniProtKB-SubCell"/>
</dbReference>
<gene>
    <name evidence="7" type="ORF">SAMN04487945_1298</name>
</gene>
<feature type="transmembrane region" description="Helical" evidence="5">
    <location>
        <begin position="152"/>
        <end position="173"/>
    </location>
</feature>
<dbReference type="STRING" id="355548.SAMN04487945_1298"/>
<feature type="transmembrane region" description="Helical" evidence="5">
    <location>
        <begin position="21"/>
        <end position="46"/>
    </location>
</feature>
<protein>
    <recommendedName>
        <fullName evidence="6">Yip1 domain-containing protein</fullName>
    </recommendedName>
</protein>
<evidence type="ECO:0000313" key="7">
    <source>
        <dbReference type="EMBL" id="SEW07638.1"/>
    </source>
</evidence>
<evidence type="ECO:0000256" key="1">
    <source>
        <dbReference type="ARBA" id="ARBA00004141"/>
    </source>
</evidence>
<dbReference type="AlphaFoldDB" id="A0A1I0P110"/>
<feature type="transmembrane region" description="Helical" evidence="5">
    <location>
        <begin position="185"/>
        <end position="203"/>
    </location>
</feature>
<comment type="subcellular location">
    <subcellularLocation>
        <location evidence="1">Membrane</location>
        <topology evidence="1">Multi-pass membrane protein</topology>
    </subcellularLocation>
</comment>
<dbReference type="RefSeq" id="WP_089668537.1">
    <property type="nucleotide sequence ID" value="NZ_FOJA01000001.1"/>
</dbReference>
<name>A0A1I0P110_9EURY</name>
<evidence type="ECO:0000256" key="3">
    <source>
        <dbReference type="ARBA" id="ARBA00022989"/>
    </source>
</evidence>
<evidence type="ECO:0000313" key="8">
    <source>
        <dbReference type="Proteomes" id="UP000198518"/>
    </source>
</evidence>
<sequence length="204" mass="21110">MAPRTPILHPVAYFESRGFDLWPAAVAVGVATLSLTLALAGFGVLLSDKLAAAGHGDASGAVWSVLVSYLVVVVVAMVVGWLLAAGILHLLARAVVGHDGRFGETLTVVGWGTAPTLLTSLVAFVILALALDGTTLSSPEAFARQFRANVQSGSALSHALSFLVACWQTFLYGRGLAVAFDDDSGTTWLVGGVVAFGGWLLALF</sequence>
<reference evidence="7 8" key="1">
    <citation type="submission" date="2016-10" db="EMBL/GenBank/DDBJ databases">
        <authorList>
            <person name="de Groot N.N."/>
        </authorList>
    </citation>
    <scope>NUCLEOTIDE SEQUENCE [LARGE SCALE GENOMIC DNA]</scope>
    <source>
        <strain evidence="7 8">CGMCC 1.5337</strain>
    </source>
</reference>
<dbReference type="InterPro" id="IPR006977">
    <property type="entry name" value="Yip1_dom"/>
</dbReference>
<dbReference type="OrthoDB" id="116519at2157"/>
<keyword evidence="3 5" id="KW-1133">Transmembrane helix</keyword>
<dbReference type="Proteomes" id="UP000198518">
    <property type="component" value="Unassembled WGS sequence"/>
</dbReference>
<keyword evidence="2 5" id="KW-0812">Transmembrane</keyword>
<evidence type="ECO:0000256" key="5">
    <source>
        <dbReference type="SAM" id="Phobius"/>
    </source>
</evidence>
<organism evidence="7 8">
    <name type="scientific">Halobacterium jilantaiense</name>
    <dbReference type="NCBI Taxonomy" id="355548"/>
    <lineage>
        <taxon>Archaea</taxon>
        <taxon>Methanobacteriati</taxon>
        <taxon>Methanobacteriota</taxon>
        <taxon>Stenosarchaea group</taxon>
        <taxon>Halobacteria</taxon>
        <taxon>Halobacteriales</taxon>
        <taxon>Halobacteriaceae</taxon>
        <taxon>Halobacterium</taxon>
    </lineage>
</organism>
<evidence type="ECO:0000259" key="6">
    <source>
        <dbReference type="Pfam" id="PF04893"/>
    </source>
</evidence>
<feature type="transmembrane region" description="Helical" evidence="5">
    <location>
        <begin position="66"/>
        <end position="88"/>
    </location>
</feature>
<evidence type="ECO:0000256" key="4">
    <source>
        <dbReference type="ARBA" id="ARBA00023136"/>
    </source>
</evidence>
<keyword evidence="8" id="KW-1185">Reference proteome</keyword>
<accession>A0A1I0P110</accession>
<evidence type="ECO:0000256" key="2">
    <source>
        <dbReference type="ARBA" id="ARBA00022692"/>
    </source>
</evidence>
<proteinExistence type="predicted"/>
<dbReference type="Pfam" id="PF04893">
    <property type="entry name" value="Yip1"/>
    <property type="match status" value="1"/>
</dbReference>